<protein>
    <recommendedName>
        <fullName evidence="3">Fungal lipase-type domain-containing protein</fullName>
    </recommendedName>
</protein>
<dbReference type="GO" id="GO:0006629">
    <property type="term" value="P:lipid metabolic process"/>
    <property type="evidence" value="ECO:0007669"/>
    <property type="project" value="InterPro"/>
</dbReference>
<reference evidence="4 6" key="1">
    <citation type="submission" date="2016-10" db="EMBL/GenBank/DDBJ databases">
        <authorList>
            <person name="Cai Z."/>
        </authorList>
    </citation>
    <scope>NUCLEOTIDE SEQUENCE [LARGE SCALE GENOMIC DNA]</scope>
</reference>
<proteinExistence type="predicted"/>
<organism evidence="4 6">
    <name type="scientific">Tetradesmus obliquus</name>
    <name type="common">Green alga</name>
    <name type="synonym">Acutodesmus obliquus</name>
    <dbReference type="NCBI Taxonomy" id="3088"/>
    <lineage>
        <taxon>Eukaryota</taxon>
        <taxon>Viridiplantae</taxon>
        <taxon>Chlorophyta</taxon>
        <taxon>core chlorophytes</taxon>
        <taxon>Chlorophyceae</taxon>
        <taxon>CS clade</taxon>
        <taxon>Sphaeropleales</taxon>
        <taxon>Scenedesmaceae</taxon>
        <taxon>Tetradesmus</taxon>
    </lineage>
</organism>
<feature type="chain" id="PRO_5033787219" description="Fungal lipase-type domain-containing protein" evidence="2">
    <location>
        <begin position="34"/>
        <end position="637"/>
    </location>
</feature>
<feature type="domain" description="Fungal lipase-type" evidence="3">
    <location>
        <begin position="160"/>
        <end position="308"/>
    </location>
</feature>
<gene>
    <name evidence="5" type="ORF">BQ4739_LOCUS17970</name>
    <name evidence="4" type="ORF">BQ4739_LOCUS8698</name>
</gene>
<dbReference type="Proteomes" id="UP000256970">
    <property type="component" value="Unassembled WGS sequence"/>
</dbReference>
<dbReference type="AlphaFoldDB" id="A0A383VU30"/>
<dbReference type="InterPro" id="IPR051218">
    <property type="entry name" value="Sec_MonoDiacylglyc_Lipase"/>
</dbReference>
<dbReference type="SUPFAM" id="SSF53474">
    <property type="entry name" value="alpha/beta-Hydrolases"/>
    <property type="match status" value="1"/>
</dbReference>
<dbReference type="Gene3D" id="3.40.50.1820">
    <property type="entry name" value="alpha/beta hydrolase"/>
    <property type="match status" value="1"/>
</dbReference>
<evidence type="ECO:0000256" key="1">
    <source>
        <dbReference type="SAM" id="MobiDB-lite"/>
    </source>
</evidence>
<dbReference type="InterPro" id="IPR002921">
    <property type="entry name" value="Fungal_lipase-type"/>
</dbReference>
<dbReference type="Pfam" id="PF01764">
    <property type="entry name" value="Lipase_3"/>
    <property type="match status" value="1"/>
</dbReference>
<feature type="region of interest" description="Disordered" evidence="1">
    <location>
        <begin position="558"/>
        <end position="592"/>
    </location>
</feature>
<feature type="compositionally biased region" description="Polar residues" evidence="1">
    <location>
        <begin position="575"/>
        <end position="592"/>
    </location>
</feature>
<keyword evidence="6" id="KW-1185">Reference proteome</keyword>
<evidence type="ECO:0000313" key="5">
    <source>
        <dbReference type="EMBL" id="SZX77618.1"/>
    </source>
</evidence>
<evidence type="ECO:0000259" key="3">
    <source>
        <dbReference type="Pfam" id="PF01764"/>
    </source>
</evidence>
<dbReference type="PANTHER" id="PTHR45856:SF11">
    <property type="entry name" value="FUNGAL LIPASE-LIKE DOMAIN-CONTAINING PROTEIN"/>
    <property type="match status" value="1"/>
</dbReference>
<feature type="signal peptide" evidence="2">
    <location>
        <begin position="1"/>
        <end position="33"/>
    </location>
</feature>
<evidence type="ECO:0000313" key="4">
    <source>
        <dbReference type="EMBL" id="SZX68339.1"/>
    </source>
</evidence>
<accession>A0A383VU30</accession>
<dbReference type="PANTHER" id="PTHR45856">
    <property type="entry name" value="ALPHA/BETA-HYDROLASES SUPERFAMILY PROTEIN"/>
    <property type="match status" value="1"/>
</dbReference>
<dbReference type="CDD" id="cd00519">
    <property type="entry name" value="Lipase_3"/>
    <property type="match status" value="1"/>
</dbReference>
<dbReference type="EMBL" id="FNXT01000851">
    <property type="protein sequence ID" value="SZX68339.1"/>
    <property type="molecule type" value="Genomic_DNA"/>
</dbReference>
<evidence type="ECO:0000313" key="6">
    <source>
        <dbReference type="Proteomes" id="UP000256970"/>
    </source>
</evidence>
<name>A0A383VU30_TETOB</name>
<sequence length="637" mass="67970">MMGKRAGAGPSAMKSSVLLAGVMAVLWARTAAAAINQNSSTAYNSTGPTLLPTIMPLMPMIMPLCPKDNVLSSFNPLDFPGRFWPSMSVEQQALHPINLVFLNLAGIPSTERTGQIAPCLDTWGIKRSNIKRLKKDYRVGTFPAMSTEVVLMRTNKDLFVVFRATDDDWVADFNCMYTDEMNKVFNAPRGIFDKKIQLHKGFWAAYKAIDAQLTAEIYRQVLMLKAANPFGKPGVWFIGHSLGGALGSIAALKLNNDPLFFGRIGGVVTYGSPRVGNEAWQSFYNDRLMQHTLRWANFRDMFSELPNKNQYCMSVTQPRLSYSYRHVGRAVQLCPTPDGLEQFVFHPKGTEGVCNPGEFPSIATHLIGHYFDGWRRAYAARFGIPAGLLLSTSTHVRSVMCNQCAVAVKPYPLPTNKAARNDGVVTCVNAKSCQDKLKFALVSWSGLAMTSFYREDATCDAVTFTCQIPIPGSQTVMNAVSRYAANLTLADIADLAAALLPEPYANATSSLKSALLAGATYANANLSNEGDSFSAELPSIPAYASIASTAVRLGAGTPAPAPAKADKALPGNKLSKGSGSNTAANHSSNKDQAVSTVAVGAAADAAAPAKAAGLMSQPLAAAAGLPTLQAAAGASSN</sequence>
<dbReference type="EMBL" id="FNXT01001291">
    <property type="protein sequence ID" value="SZX77618.1"/>
    <property type="molecule type" value="Genomic_DNA"/>
</dbReference>
<dbReference type="InterPro" id="IPR029058">
    <property type="entry name" value="AB_hydrolase_fold"/>
</dbReference>
<evidence type="ECO:0000256" key="2">
    <source>
        <dbReference type="SAM" id="SignalP"/>
    </source>
</evidence>
<keyword evidence="2" id="KW-0732">Signal</keyword>